<evidence type="ECO:0000259" key="5">
    <source>
        <dbReference type="Pfam" id="PF00091"/>
    </source>
</evidence>
<dbReference type="Gene3D" id="3.40.50.1440">
    <property type="entry name" value="Tubulin/FtsZ, GTPase domain"/>
    <property type="match status" value="1"/>
</dbReference>
<evidence type="ECO:0000256" key="3">
    <source>
        <dbReference type="ARBA" id="ARBA00022741"/>
    </source>
</evidence>
<comment type="similarity">
    <text evidence="1">Belongs to the tubulin family.</text>
</comment>
<keyword evidence="2" id="KW-0493">Microtubule</keyword>
<dbReference type="EMBL" id="JAGHQM010002702">
    <property type="protein sequence ID" value="KAH0548241.1"/>
    <property type="molecule type" value="Genomic_DNA"/>
</dbReference>
<dbReference type="Proteomes" id="UP000750711">
    <property type="component" value="Unassembled WGS sequence"/>
</dbReference>
<dbReference type="PANTHER" id="PTHR11588">
    <property type="entry name" value="TUBULIN"/>
    <property type="match status" value="1"/>
</dbReference>
<dbReference type="AlphaFoldDB" id="A0A9P8L6J3"/>
<keyword evidence="4" id="KW-0342">GTP-binding</keyword>
<dbReference type="GO" id="GO:0007017">
    <property type="term" value="P:microtubule-based process"/>
    <property type="evidence" value="ECO:0007669"/>
    <property type="project" value="InterPro"/>
</dbReference>
<accession>A0A9P8L6J3</accession>
<feature type="domain" description="Tubulin/FtsZ GTPase" evidence="5">
    <location>
        <begin position="2"/>
        <end position="78"/>
    </location>
</feature>
<evidence type="ECO:0000313" key="6">
    <source>
        <dbReference type="EMBL" id="KAH0548241.1"/>
    </source>
</evidence>
<dbReference type="Pfam" id="PF00091">
    <property type="entry name" value="Tubulin"/>
    <property type="match status" value="1"/>
</dbReference>
<dbReference type="GO" id="GO:0005525">
    <property type="term" value="F:GTP binding"/>
    <property type="evidence" value="ECO:0007669"/>
    <property type="project" value="UniProtKB-KW"/>
</dbReference>
<name>A0A9P8L6J3_9PEZI</name>
<feature type="non-terminal residue" evidence="6">
    <location>
        <position position="1"/>
    </location>
</feature>
<sequence>SDDTRYIPRAILLDLEPRVINSIQTGAYKNIYNPENFYVGKDGIGAGNNWAAGYATGEAVHEEVMEMIDREADGSDSLE</sequence>
<dbReference type="SUPFAM" id="SSF52490">
    <property type="entry name" value="Tubulin nucleotide-binding domain-like"/>
    <property type="match status" value="1"/>
</dbReference>
<proteinExistence type="inferred from homology"/>
<evidence type="ECO:0000256" key="2">
    <source>
        <dbReference type="ARBA" id="ARBA00022701"/>
    </source>
</evidence>
<dbReference type="GO" id="GO:0005874">
    <property type="term" value="C:microtubule"/>
    <property type="evidence" value="ECO:0007669"/>
    <property type="project" value="UniProtKB-KW"/>
</dbReference>
<keyword evidence="3" id="KW-0547">Nucleotide-binding</keyword>
<gene>
    <name evidence="6" type="ORF">GP486_008050</name>
</gene>
<keyword evidence="7" id="KW-1185">Reference proteome</keyword>
<reference evidence="6" key="1">
    <citation type="submission" date="2021-03" db="EMBL/GenBank/DDBJ databases">
        <title>Comparative genomics and phylogenomic investigation of the class Geoglossomycetes provide insights into ecological specialization and systematics.</title>
        <authorList>
            <person name="Melie T."/>
            <person name="Pirro S."/>
            <person name="Miller A.N."/>
            <person name="Quandt A."/>
        </authorList>
    </citation>
    <scope>NUCLEOTIDE SEQUENCE</scope>
    <source>
        <strain evidence="6">CAQ_001_2017</strain>
    </source>
</reference>
<dbReference type="InterPro" id="IPR000217">
    <property type="entry name" value="Tubulin"/>
</dbReference>
<evidence type="ECO:0000256" key="1">
    <source>
        <dbReference type="ARBA" id="ARBA00009636"/>
    </source>
</evidence>
<organism evidence="6 7">
    <name type="scientific">Trichoglossum hirsutum</name>
    <dbReference type="NCBI Taxonomy" id="265104"/>
    <lineage>
        <taxon>Eukaryota</taxon>
        <taxon>Fungi</taxon>
        <taxon>Dikarya</taxon>
        <taxon>Ascomycota</taxon>
        <taxon>Pezizomycotina</taxon>
        <taxon>Geoglossomycetes</taxon>
        <taxon>Geoglossales</taxon>
        <taxon>Geoglossaceae</taxon>
        <taxon>Trichoglossum</taxon>
    </lineage>
</organism>
<dbReference type="PRINTS" id="PR01161">
    <property type="entry name" value="TUBULIN"/>
</dbReference>
<dbReference type="InterPro" id="IPR003008">
    <property type="entry name" value="Tubulin_FtsZ_GTPase"/>
</dbReference>
<evidence type="ECO:0000256" key="4">
    <source>
        <dbReference type="ARBA" id="ARBA00023134"/>
    </source>
</evidence>
<feature type="non-terminal residue" evidence="6">
    <location>
        <position position="79"/>
    </location>
</feature>
<comment type="caution">
    <text evidence="6">The sequence shown here is derived from an EMBL/GenBank/DDBJ whole genome shotgun (WGS) entry which is preliminary data.</text>
</comment>
<dbReference type="InterPro" id="IPR036525">
    <property type="entry name" value="Tubulin/FtsZ_GTPase_sf"/>
</dbReference>
<protein>
    <recommendedName>
        <fullName evidence="5">Tubulin/FtsZ GTPase domain-containing protein</fullName>
    </recommendedName>
</protein>
<evidence type="ECO:0000313" key="7">
    <source>
        <dbReference type="Proteomes" id="UP000750711"/>
    </source>
</evidence>